<dbReference type="Proteomes" id="UP000280825">
    <property type="component" value="Unassembled WGS sequence"/>
</dbReference>
<dbReference type="EMBL" id="RYDJ01000197">
    <property type="protein sequence ID" value="RTY96074.1"/>
    <property type="molecule type" value="Genomic_DNA"/>
</dbReference>
<accession>A0A432C899</accession>
<proteinExistence type="predicted"/>
<organism evidence="1 2">
    <name type="scientific">Flavobacterium bomense</name>
    <dbReference type="NCBI Taxonomy" id="2497483"/>
    <lineage>
        <taxon>Bacteria</taxon>
        <taxon>Pseudomonadati</taxon>
        <taxon>Bacteroidota</taxon>
        <taxon>Flavobacteriia</taxon>
        <taxon>Flavobacteriales</taxon>
        <taxon>Flavobacteriaceae</taxon>
        <taxon>Flavobacterium</taxon>
    </lineage>
</organism>
<name>A0A432C899_9FLAO</name>
<dbReference type="AlphaFoldDB" id="A0A432C899"/>
<sequence>MILFSHPTLNANAKALINGLHNNNFLFKLYTCIAIFPGQLLFKLGEHPKLKDLKRRSLDRKWQSFTRSKSFYEFGRLLASKLHLDFLLTHEKGFFCIERVYQNHDKWVANKLVRAKKDGIT</sequence>
<gene>
    <name evidence="1" type="ORF">EKL98_16710</name>
</gene>
<feature type="non-terminal residue" evidence="1">
    <location>
        <position position="121"/>
    </location>
</feature>
<keyword evidence="1" id="KW-0808">Transferase</keyword>
<keyword evidence="2" id="KW-1185">Reference proteome</keyword>
<dbReference type="GO" id="GO:0016740">
    <property type="term" value="F:transferase activity"/>
    <property type="evidence" value="ECO:0007669"/>
    <property type="project" value="UniProtKB-KW"/>
</dbReference>
<comment type="caution">
    <text evidence="1">The sequence shown here is derived from an EMBL/GenBank/DDBJ whole genome shotgun (WGS) entry which is preliminary data.</text>
</comment>
<evidence type="ECO:0000313" key="1">
    <source>
        <dbReference type="EMBL" id="RTY96074.1"/>
    </source>
</evidence>
<protein>
    <submittedName>
        <fullName evidence="1">Glycosyl transferase family 1</fullName>
    </submittedName>
</protein>
<evidence type="ECO:0000313" key="2">
    <source>
        <dbReference type="Proteomes" id="UP000280825"/>
    </source>
</evidence>
<reference evidence="1 2" key="1">
    <citation type="submission" date="2018-12" db="EMBL/GenBank/DDBJ databases">
        <title>Flavobacterium sp. nov., isolated from glacier ice.</title>
        <authorList>
            <person name="Liu Q."/>
            <person name="Xin Y.-H."/>
        </authorList>
    </citation>
    <scope>NUCLEOTIDE SEQUENCE [LARGE SCALE GENOMIC DNA]</scope>
    <source>
        <strain evidence="1 2">RB1N8</strain>
    </source>
</reference>